<gene>
    <name evidence="17" type="ORF">CIK00_06515</name>
</gene>
<dbReference type="CDD" id="cd06225">
    <property type="entry name" value="HAMP"/>
    <property type="match status" value="1"/>
</dbReference>
<name>A0A2N4UUH5_9GAMM</name>
<evidence type="ECO:0000259" key="16">
    <source>
        <dbReference type="PROSITE" id="PS50885"/>
    </source>
</evidence>
<evidence type="ECO:0000256" key="6">
    <source>
        <dbReference type="ARBA" id="ARBA00022679"/>
    </source>
</evidence>
<dbReference type="InterPro" id="IPR038515">
    <property type="entry name" value="CpxA_peri_sf"/>
</dbReference>
<proteinExistence type="predicted"/>
<evidence type="ECO:0000256" key="2">
    <source>
        <dbReference type="ARBA" id="ARBA00004651"/>
    </source>
</evidence>
<evidence type="ECO:0000256" key="1">
    <source>
        <dbReference type="ARBA" id="ARBA00000085"/>
    </source>
</evidence>
<evidence type="ECO:0000256" key="5">
    <source>
        <dbReference type="ARBA" id="ARBA00022553"/>
    </source>
</evidence>
<keyword evidence="7 14" id="KW-0812">Transmembrane</keyword>
<evidence type="ECO:0000256" key="10">
    <source>
        <dbReference type="ARBA" id="ARBA00022840"/>
    </source>
</evidence>
<comment type="subcellular location">
    <subcellularLocation>
        <location evidence="2">Cell membrane</location>
        <topology evidence="2">Multi-pass membrane protein</topology>
    </subcellularLocation>
</comment>
<accession>A0A2N4UUH5</accession>
<dbReference type="Pfam" id="PF00512">
    <property type="entry name" value="HisKA"/>
    <property type="match status" value="1"/>
</dbReference>
<dbReference type="InterPro" id="IPR003660">
    <property type="entry name" value="HAMP_dom"/>
</dbReference>
<keyword evidence="9 17" id="KW-0418">Kinase</keyword>
<dbReference type="EMBL" id="NPIB01000005">
    <property type="protein sequence ID" value="PLC58671.1"/>
    <property type="molecule type" value="Genomic_DNA"/>
</dbReference>
<dbReference type="InterPro" id="IPR005467">
    <property type="entry name" value="His_kinase_dom"/>
</dbReference>
<dbReference type="Pfam" id="PF16527">
    <property type="entry name" value="CpxA_peri"/>
    <property type="match status" value="1"/>
</dbReference>
<dbReference type="NCBIfam" id="NF007007">
    <property type="entry name" value="PRK09470.1"/>
    <property type="match status" value="1"/>
</dbReference>
<dbReference type="FunFam" id="3.30.565.10:FF:000011">
    <property type="entry name" value="Sensor histidine kinase CpxA"/>
    <property type="match status" value="1"/>
</dbReference>
<keyword evidence="5" id="KW-0597">Phosphoprotein</keyword>
<dbReference type="Gene3D" id="3.30.565.10">
    <property type="entry name" value="Histidine kinase-like ATPase, C-terminal domain"/>
    <property type="match status" value="1"/>
</dbReference>
<dbReference type="SMART" id="SM00388">
    <property type="entry name" value="HisKA"/>
    <property type="match status" value="1"/>
</dbReference>
<dbReference type="GO" id="GO:0005524">
    <property type="term" value="F:ATP binding"/>
    <property type="evidence" value="ECO:0007669"/>
    <property type="project" value="UniProtKB-KW"/>
</dbReference>
<keyword evidence="6" id="KW-0808">Transferase</keyword>
<feature type="domain" description="Histidine kinase" evidence="15">
    <location>
        <begin position="248"/>
        <end position="457"/>
    </location>
</feature>
<evidence type="ECO:0000256" key="3">
    <source>
        <dbReference type="ARBA" id="ARBA00012438"/>
    </source>
</evidence>
<dbReference type="SMART" id="SM00387">
    <property type="entry name" value="HATPase_c"/>
    <property type="match status" value="1"/>
</dbReference>
<evidence type="ECO:0000256" key="11">
    <source>
        <dbReference type="ARBA" id="ARBA00022989"/>
    </source>
</evidence>
<dbReference type="Pfam" id="PF02518">
    <property type="entry name" value="HATPase_c"/>
    <property type="match status" value="1"/>
</dbReference>
<dbReference type="InterPro" id="IPR050398">
    <property type="entry name" value="HssS/ArlS-like"/>
</dbReference>
<dbReference type="GO" id="GO:0000155">
    <property type="term" value="F:phosphorelay sensor kinase activity"/>
    <property type="evidence" value="ECO:0007669"/>
    <property type="project" value="InterPro"/>
</dbReference>
<keyword evidence="18" id="KW-1185">Reference proteome</keyword>
<comment type="caution">
    <text evidence="17">The sequence shown here is derived from an EMBL/GenBank/DDBJ whole genome shotgun (WGS) entry which is preliminary data.</text>
</comment>
<evidence type="ECO:0000256" key="8">
    <source>
        <dbReference type="ARBA" id="ARBA00022741"/>
    </source>
</evidence>
<keyword evidence="11 14" id="KW-1133">Transmembrane helix</keyword>
<dbReference type="SUPFAM" id="SSF47384">
    <property type="entry name" value="Homodimeric domain of signal transducing histidine kinase"/>
    <property type="match status" value="1"/>
</dbReference>
<dbReference type="InterPro" id="IPR004358">
    <property type="entry name" value="Sig_transdc_His_kin-like_C"/>
</dbReference>
<keyword evidence="13 14" id="KW-0472">Membrane</keyword>
<dbReference type="CDD" id="cd00082">
    <property type="entry name" value="HisKA"/>
    <property type="match status" value="1"/>
</dbReference>
<evidence type="ECO:0000259" key="15">
    <source>
        <dbReference type="PROSITE" id="PS50109"/>
    </source>
</evidence>
<dbReference type="InterPro" id="IPR032404">
    <property type="entry name" value="CpxA_peri"/>
</dbReference>
<dbReference type="PANTHER" id="PTHR45528:SF1">
    <property type="entry name" value="SENSOR HISTIDINE KINASE CPXA"/>
    <property type="match status" value="1"/>
</dbReference>
<dbReference type="GO" id="GO:0005886">
    <property type="term" value="C:plasma membrane"/>
    <property type="evidence" value="ECO:0007669"/>
    <property type="project" value="UniProtKB-SubCell"/>
</dbReference>
<dbReference type="InterPro" id="IPR036097">
    <property type="entry name" value="HisK_dim/P_sf"/>
</dbReference>
<protein>
    <recommendedName>
        <fullName evidence="3">histidine kinase</fullName>
        <ecNumber evidence="3">2.7.13.3</ecNumber>
    </recommendedName>
</protein>
<evidence type="ECO:0000313" key="17">
    <source>
        <dbReference type="EMBL" id="PLC58671.1"/>
    </source>
</evidence>
<keyword evidence="8" id="KW-0547">Nucleotide-binding</keyword>
<feature type="transmembrane region" description="Helical" evidence="14">
    <location>
        <begin position="12"/>
        <end position="32"/>
    </location>
</feature>
<dbReference type="InterPro" id="IPR058125">
    <property type="entry name" value="CpxA"/>
</dbReference>
<dbReference type="RefSeq" id="WP_101768101.1">
    <property type="nucleotide sequence ID" value="NZ_BPPU01000001.1"/>
</dbReference>
<evidence type="ECO:0000256" key="4">
    <source>
        <dbReference type="ARBA" id="ARBA00022475"/>
    </source>
</evidence>
<dbReference type="PANTHER" id="PTHR45528">
    <property type="entry name" value="SENSOR HISTIDINE KINASE CPXA"/>
    <property type="match status" value="1"/>
</dbReference>
<dbReference type="Proteomes" id="UP000234420">
    <property type="component" value="Unassembled WGS sequence"/>
</dbReference>
<evidence type="ECO:0000313" key="18">
    <source>
        <dbReference type="Proteomes" id="UP000234420"/>
    </source>
</evidence>
<dbReference type="InterPro" id="IPR003661">
    <property type="entry name" value="HisK_dim/P_dom"/>
</dbReference>
<evidence type="ECO:0000256" key="7">
    <source>
        <dbReference type="ARBA" id="ARBA00022692"/>
    </source>
</evidence>
<dbReference type="Gene3D" id="1.10.287.130">
    <property type="match status" value="1"/>
</dbReference>
<dbReference type="EC" id="2.7.13.3" evidence="3"/>
<keyword evidence="4" id="KW-1003">Cell membrane</keyword>
<organism evidence="17 18">
    <name type="scientific">Photobacterium carnosum</name>
    <dbReference type="NCBI Taxonomy" id="2023717"/>
    <lineage>
        <taxon>Bacteria</taxon>
        <taxon>Pseudomonadati</taxon>
        <taxon>Pseudomonadota</taxon>
        <taxon>Gammaproteobacteria</taxon>
        <taxon>Vibrionales</taxon>
        <taxon>Vibrionaceae</taxon>
        <taxon>Photobacterium</taxon>
    </lineage>
</organism>
<dbReference type="SUPFAM" id="SSF55874">
    <property type="entry name" value="ATPase domain of HSP90 chaperone/DNA topoisomerase II/histidine kinase"/>
    <property type="match status" value="1"/>
</dbReference>
<dbReference type="AlphaFoldDB" id="A0A2N4UUH5"/>
<evidence type="ECO:0000256" key="14">
    <source>
        <dbReference type="SAM" id="Phobius"/>
    </source>
</evidence>
<dbReference type="Pfam" id="PF00672">
    <property type="entry name" value="HAMP"/>
    <property type="match status" value="1"/>
</dbReference>
<feature type="domain" description="HAMP" evidence="16">
    <location>
        <begin position="187"/>
        <end position="240"/>
    </location>
</feature>
<dbReference type="SMART" id="SM00304">
    <property type="entry name" value="HAMP"/>
    <property type="match status" value="1"/>
</dbReference>
<keyword evidence="12" id="KW-0902">Two-component regulatory system</keyword>
<dbReference type="PRINTS" id="PR00344">
    <property type="entry name" value="BCTRLSENSOR"/>
</dbReference>
<reference evidence="17 18" key="1">
    <citation type="journal article" date="2018" name="Syst. Appl. Microbiol.">
        <title>Photobacterium carnosum sp. nov., isolated from spoiled modified atmosphere packaged poultry meat.</title>
        <authorList>
            <person name="Hilgarth M."/>
            <person name="Fuertes S."/>
            <person name="Ehrmann M."/>
            <person name="Vogel R.F."/>
        </authorList>
    </citation>
    <scope>NUCLEOTIDE SEQUENCE [LARGE SCALE GENOMIC DNA]</scope>
    <source>
        <strain evidence="17 18">TMW 2.2021</strain>
    </source>
</reference>
<dbReference type="PROSITE" id="PS50885">
    <property type="entry name" value="HAMP"/>
    <property type="match status" value="1"/>
</dbReference>
<dbReference type="InterPro" id="IPR003594">
    <property type="entry name" value="HATPase_dom"/>
</dbReference>
<dbReference type="PROSITE" id="PS50109">
    <property type="entry name" value="HIS_KIN"/>
    <property type="match status" value="1"/>
</dbReference>
<comment type="catalytic activity">
    <reaction evidence="1">
        <text>ATP + protein L-histidine = ADP + protein N-phospho-L-histidine.</text>
        <dbReference type="EC" id="2.7.13.3"/>
    </reaction>
</comment>
<sequence>MRIPGFTHLYGRIFAIFWTTLLVVVVMLVLMFQYDPRSVQAIPDHQLKRLQSQAIQVNQRLSNHNISNYDKLITRIKALTKRRENHNSQLYFTTINGDIIAPQKHTKALRNFITIADNPDKPQQRLYGRWLIAGPFIITTKQHPLFMYSGQIWRGGPPFFVQIMDKPFKLLLVTMLVSTPFLLWLAWAVTRPARRLQQAAERVARGEFEVDPTLEQGPQEFKQAGASFNQMVGALNNIISGQQRLLSDISHELRSPLTRLRMATALAQRKQGQSSELSRIDTEAERLEKMISELLELSRMQVNSHQQQQIVDSHSLWYEMLEDACFEAEQYHKTLTYHHLQDWPIKGNPNLLISALENVIRNAIKYGNDVIEITFTQQQQQLLITIDDNGEGVPNDELDDIFRPFYRVSTARDRSSGGTGLGLAITESALRQHSGTIKATSSPLGGLRISMTLPLTR</sequence>
<dbReference type="SUPFAM" id="SSF158472">
    <property type="entry name" value="HAMP domain-like"/>
    <property type="match status" value="1"/>
</dbReference>
<feature type="transmembrane region" description="Helical" evidence="14">
    <location>
        <begin position="170"/>
        <end position="189"/>
    </location>
</feature>
<dbReference type="InterPro" id="IPR036890">
    <property type="entry name" value="HATPase_C_sf"/>
</dbReference>
<evidence type="ECO:0000256" key="12">
    <source>
        <dbReference type="ARBA" id="ARBA00023012"/>
    </source>
</evidence>
<dbReference type="OrthoDB" id="9804645at2"/>
<evidence type="ECO:0000256" key="13">
    <source>
        <dbReference type="ARBA" id="ARBA00023136"/>
    </source>
</evidence>
<evidence type="ECO:0000256" key="9">
    <source>
        <dbReference type="ARBA" id="ARBA00022777"/>
    </source>
</evidence>
<dbReference type="Gene3D" id="3.30.450.210">
    <property type="entry name" value="Two-component sensor protein CpxA, periplasmic domain"/>
    <property type="match status" value="1"/>
</dbReference>
<dbReference type="GeneID" id="69965041"/>
<keyword evidence="10" id="KW-0067">ATP-binding</keyword>